<accession>A0A2N5EAN7</accession>
<keyword evidence="2" id="KW-1185">Reference proteome</keyword>
<evidence type="ECO:0000313" key="1">
    <source>
        <dbReference type="EMBL" id="PLR39175.1"/>
    </source>
</evidence>
<protein>
    <submittedName>
        <fullName evidence="1">Uncharacterized protein</fullName>
    </submittedName>
</protein>
<gene>
    <name evidence="1" type="ORF">CYR32_02810</name>
</gene>
<dbReference type="RefSeq" id="WP_101822370.1">
    <property type="nucleotide sequence ID" value="NZ_PJZH01000002.1"/>
</dbReference>
<comment type="caution">
    <text evidence="1">The sequence shown here is derived from an EMBL/GenBank/DDBJ whole genome shotgun (WGS) entry which is preliminary data.</text>
</comment>
<organism evidence="1 2">
    <name type="scientific">Chimaeribacter coloradensis</name>
    <dbReference type="NCBI Taxonomy" id="2060068"/>
    <lineage>
        <taxon>Bacteria</taxon>
        <taxon>Pseudomonadati</taxon>
        <taxon>Pseudomonadota</taxon>
        <taxon>Gammaproteobacteria</taxon>
        <taxon>Enterobacterales</taxon>
        <taxon>Yersiniaceae</taxon>
        <taxon>Chimaeribacter</taxon>
    </lineage>
</organism>
<reference evidence="1 2" key="1">
    <citation type="submission" date="2017-12" db="EMBL/GenBank/DDBJ databases">
        <title>Characterization of six clinical isolates of Enterochimera gen. nov., a novel genus of the Yersiniaciae family and the three species Enterochimera arupensis sp. nov., Enterochimera coloradensis sp. nov, and Enterochimera californica sp. nov.</title>
        <authorList>
            <person name="Rossi A."/>
            <person name="Fisher M."/>
        </authorList>
    </citation>
    <scope>NUCLEOTIDE SEQUENCE [LARGE SCALE GENOMIC DNA]</scope>
    <source>
        <strain evidence="2">2016-Iso4</strain>
    </source>
</reference>
<dbReference type="OrthoDB" id="6638333at2"/>
<dbReference type="AlphaFoldDB" id="A0A2N5EAN7"/>
<evidence type="ECO:0000313" key="2">
    <source>
        <dbReference type="Proteomes" id="UP000234503"/>
    </source>
</evidence>
<name>A0A2N5EAN7_9GAMM</name>
<proteinExistence type="predicted"/>
<dbReference type="Proteomes" id="UP000234503">
    <property type="component" value="Unassembled WGS sequence"/>
</dbReference>
<sequence length="93" mass="10594">MQSEAPWDGEVRALPKVYIGTVLGMIDKKEMKGVRFGLTGKGVHPNYQLVYLDDTTQAMNGQNHKKFRALKEFEEGNISRIYTKDELSAIFWG</sequence>
<dbReference type="EMBL" id="PJZH01000002">
    <property type="protein sequence ID" value="PLR39175.1"/>
    <property type="molecule type" value="Genomic_DNA"/>
</dbReference>